<keyword evidence="4" id="KW-1185">Reference proteome</keyword>
<dbReference type="STRING" id="81409.SAMN04515656_11232"/>
<reference evidence="3 4" key="1">
    <citation type="submission" date="2016-10" db="EMBL/GenBank/DDBJ databases">
        <authorList>
            <person name="de Groot N.N."/>
        </authorList>
    </citation>
    <scope>NUCLEOTIDE SEQUENCE [LARGE SCALE GENOMIC DNA]</scope>
    <source>
        <strain evidence="3 4">SR12</strain>
    </source>
</reference>
<keyword evidence="1 3" id="KW-0238">DNA-binding</keyword>
<dbReference type="PANTHER" id="PTHR46558">
    <property type="entry name" value="TRACRIPTIONAL REGULATORY PROTEIN-RELATED-RELATED"/>
    <property type="match status" value="1"/>
</dbReference>
<dbReference type="OrthoDB" id="2735991at2"/>
<gene>
    <name evidence="3" type="ORF">SAMN04515656_11232</name>
</gene>
<proteinExistence type="predicted"/>
<dbReference type="EMBL" id="FNRK01000012">
    <property type="protein sequence ID" value="SEA50215.1"/>
    <property type="molecule type" value="Genomic_DNA"/>
</dbReference>
<evidence type="ECO:0000313" key="3">
    <source>
        <dbReference type="EMBL" id="SEA50215.1"/>
    </source>
</evidence>
<name>A0A1H4BPV6_9FIRM</name>
<dbReference type="SUPFAM" id="SSF47413">
    <property type="entry name" value="lambda repressor-like DNA-binding domains"/>
    <property type="match status" value="1"/>
</dbReference>
<evidence type="ECO:0000259" key="2">
    <source>
        <dbReference type="PROSITE" id="PS50943"/>
    </source>
</evidence>
<dbReference type="InterPro" id="IPR001387">
    <property type="entry name" value="Cro/C1-type_HTH"/>
</dbReference>
<dbReference type="SMART" id="SM00530">
    <property type="entry name" value="HTH_XRE"/>
    <property type="match status" value="1"/>
</dbReference>
<dbReference type="GO" id="GO:0003677">
    <property type="term" value="F:DNA binding"/>
    <property type="evidence" value="ECO:0007669"/>
    <property type="project" value="UniProtKB-KW"/>
</dbReference>
<protein>
    <submittedName>
        <fullName evidence="3">DNA-binding transcriptional regulator, XRE-family HTH domain</fullName>
    </submittedName>
</protein>
<dbReference type="Proteomes" id="UP000199394">
    <property type="component" value="Unassembled WGS sequence"/>
</dbReference>
<dbReference type="RefSeq" id="WP_090307437.1">
    <property type="nucleotide sequence ID" value="NZ_FNRK01000012.1"/>
</dbReference>
<organism evidence="3 4">
    <name type="scientific">Eubacterium aggregans</name>
    <dbReference type="NCBI Taxonomy" id="81409"/>
    <lineage>
        <taxon>Bacteria</taxon>
        <taxon>Bacillati</taxon>
        <taxon>Bacillota</taxon>
        <taxon>Clostridia</taxon>
        <taxon>Eubacteriales</taxon>
        <taxon>Eubacteriaceae</taxon>
        <taxon>Eubacterium</taxon>
    </lineage>
</organism>
<dbReference type="PANTHER" id="PTHR46558:SF11">
    <property type="entry name" value="HTH-TYPE TRANSCRIPTIONAL REGULATOR XRE"/>
    <property type="match status" value="1"/>
</dbReference>
<accession>A0A1H4BPV6</accession>
<dbReference type="AlphaFoldDB" id="A0A1H4BPV6"/>
<evidence type="ECO:0000256" key="1">
    <source>
        <dbReference type="ARBA" id="ARBA00023125"/>
    </source>
</evidence>
<feature type="domain" description="HTH cro/C1-type" evidence="2">
    <location>
        <begin position="5"/>
        <end position="59"/>
    </location>
</feature>
<dbReference type="PROSITE" id="PS50943">
    <property type="entry name" value="HTH_CROC1"/>
    <property type="match status" value="1"/>
</dbReference>
<dbReference type="InterPro" id="IPR010982">
    <property type="entry name" value="Lambda_DNA-bd_dom_sf"/>
</dbReference>
<dbReference type="CDD" id="cd00093">
    <property type="entry name" value="HTH_XRE"/>
    <property type="match status" value="1"/>
</dbReference>
<evidence type="ECO:0000313" key="4">
    <source>
        <dbReference type="Proteomes" id="UP000199394"/>
    </source>
</evidence>
<sequence length="121" mass="13768">MNSRIKEIRKSLNMTQDEFGKKIGVARNSVASYEIGRRTPTEAIILSICREFRVNEEWFRTGAGDMFIAMNEDEEIAAFCGDLCAGSDPLIAKIVLYYARLSDEDKAFVRRMIEDLGHLVQ</sequence>
<dbReference type="Pfam" id="PF01381">
    <property type="entry name" value="HTH_3"/>
    <property type="match status" value="1"/>
</dbReference>
<dbReference type="Gene3D" id="1.10.260.40">
    <property type="entry name" value="lambda repressor-like DNA-binding domains"/>
    <property type="match status" value="1"/>
</dbReference>